<dbReference type="PANTHER" id="PTHR43705:SF1">
    <property type="entry name" value="HYDROXYACYLGLUTATHIONE HYDROLASE GLOB"/>
    <property type="match status" value="1"/>
</dbReference>
<evidence type="ECO:0000256" key="6">
    <source>
        <dbReference type="ARBA" id="ARBA00022833"/>
    </source>
</evidence>
<comment type="function">
    <text evidence="7">Thiolesterase that catalyzes the hydrolysis of S-D-lactoyl-glutathione to form glutathione and D-lactic acid.</text>
</comment>
<evidence type="ECO:0000259" key="8">
    <source>
        <dbReference type="SMART" id="SM00849"/>
    </source>
</evidence>
<dbReference type="Pfam" id="PF00753">
    <property type="entry name" value="Lactamase_B"/>
    <property type="match status" value="1"/>
</dbReference>
<dbReference type="InterPro" id="IPR001279">
    <property type="entry name" value="Metallo-B-lactamas"/>
</dbReference>
<feature type="domain" description="Metallo-beta-lactamase" evidence="8">
    <location>
        <begin position="14"/>
        <end position="172"/>
    </location>
</feature>
<evidence type="ECO:0000313" key="9">
    <source>
        <dbReference type="EMBL" id="GLQ05301.1"/>
    </source>
</evidence>
<organism evidence="9 10">
    <name type="scientific">Sneathiella chinensis</name>
    <dbReference type="NCBI Taxonomy" id="349750"/>
    <lineage>
        <taxon>Bacteria</taxon>
        <taxon>Pseudomonadati</taxon>
        <taxon>Pseudomonadota</taxon>
        <taxon>Alphaproteobacteria</taxon>
        <taxon>Sneathiellales</taxon>
        <taxon>Sneathiellaceae</taxon>
        <taxon>Sneathiella</taxon>
    </lineage>
</organism>
<reference evidence="9" key="2">
    <citation type="submission" date="2023-01" db="EMBL/GenBank/DDBJ databases">
        <title>Draft genome sequence of Sneathiella chinensis strain NBRC 103408.</title>
        <authorList>
            <person name="Sun Q."/>
            <person name="Mori K."/>
        </authorList>
    </citation>
    <scope>NUCLEOTIDE SEQUENCE</scope>
    <source>
        <strain evidence="9">NBRC 103408</strain>
    </source>
</reference>
<evidence type="ECO:0000256" key="7">
    <source>
        <dbReference type="HAMAP-Rule" id="MF_01374"/>
    </source>
</evidence>
<protein>
    <recommendedName>
        <fullName evidence="7">Hydroxyacylglutathione hydrolase</fullName>
        <ecNumber evidence="7">3.1.2.6</ecNumber>
    </recommendedName>
    <alternativeName>
        <fullName evidence="7">Glyoxalase II</fullName>
        <shortName evidence="7">Glx II</shortName>
    </alternativeName>
</protein>
<dbReference type="SMART" id="SM00849">
    <property type="entry name" value="Lactamase_B"/>
    <property type="match status" value="1"/>
</dbReference>
<dbReference type="PANTHER" id="PTHR43705">
    <property type="entry name" value="HYDROXYACYLGLUTATHIONE HYDROLASE"/>
    <property type="match status" value="1"/>
</dbReference>
<accession>A0ABQ5U1K7</accession>
<keyword evidence="4 7" id="KW-0479">Metal-binding</keyword>
<comment type="cofactor">
    <cofactor evidence="7">
        <name>Zn(2+)</name>
        <dbReference type="ChEBI" id="CHEBI:29105"/>
    </cofactor>
    <text evidence="7">Binds 2 Zn(2+) ions per subunit.</text>
</comment>
<comment type="similarity">
    <text evidence="3 7">Belongs to the metallo-beta-lactamase superfamily. Glyoxalase II family.</text>
</comment>
<reference evidence="9" key="1">
    <citation type="journal article" date="2014" name="Int. J. Syst. Evol. Microbiol.">
        <title>Complete genome of a new Firmicutes species belonging to the dominant human colonic microbiota ('Ruminococcus bicirculans') reveals two chromosomes and a selective capacity to utilize plant glucans.</title>
        <authorList>
            <consortium name="NISC Comparative Sequencing Program"/>
            <person name="Wegmann U."/>
            <person name="Louis P."/>
            <person name="Goesmann A."/>
            <person name="Henrissat B."/>
            <person name="Duncan S.H."/>
            <person name="Flint H.J."/>
        </authorList>
    </citation>
    <scope>NUCLEOTIDE SEQUENCE</scope>
    <source>
        <strain evidence="9">NBRC 103408</strain>
    </source>
</reference>
<dbReference type="HAMAP" id="MF_01374">
    <property type="entry name" value="Glyoxalase_2"/>
    <property type="match status" value="1"/>
</dbReference>
<comment type="subunit">
    <text evidence="7">Monomer.</text>
</comment>
<dbReference type="InterPro" id="IPR035680">
    <property type="entry name" value="Clx_II_MBL"/>
</dbReference>
<comment type="catalytic activity">
    <reaction evidence="1 7">
        <text>an S-(2-hydroxyacyl)glutathione + H2O = a 2-hydroxy carboxylate + glutathione + H(+)</text>
        <dbReference type="Rhea" id="RHEA:21864"/>
        <dbReference type="ChEBI" id="CHEBI:15377"/>
        <dbReference type="ChEBI" id="CHEBI:15378"/>
        <dbReference type="ChEBI" id="CHEBI:57925"/>
        <dbReference type="ChEBI" id="CHEBI:58896"/>
        <dbReference type="ChEBI" id="CHEBI:71261"/>
        <dbReference type="EC" id="3.1.2.6"/>
    </reaction>
</comment>
<gene>
    <name evidence="7 9" type="primary">gloB</name>
    <name evidence="9" type="ORF">GCM10007924_05220</name>
</gene>
<feature type="binding site" evidence="7">
    <location>
        <position position="115"/>
    </location>
    <ligand>
        <name>Zn(2+)</name>
        <dbReference type="ChEBI" id="CHEBI:29105"/>
        <label>1</label>
    </ligand>
</feature>
<keyword evidence="10" id="KW-1185">Reference proteome</keyword>
<evidence type="ECO:0000256" key="1">
    <source>
        <dbReference type="ARBA" id="ARBA00001623"/>
    </source>
</evidence>
<evidence type="ECO:0000256" key="3">
    <source>
        <dbReference type="ARBA" id="ARBA00006759"/>
    </source>
</evidence>
<feature type="binding site" evidence="7">
    <location>
        <position position="59"/>
    </location>
    <ligand>
        <name>Zn(2+)</name>
        <dbReference type="ChEBI" id="CHEBI:29105"/>
        <label>1</label>
    </ligand>
</feature>
<feature type="binding site" evidence="7">
    <location>
        <position position="57"/>
    </location>
    <ligand>
        <name>Zn(2+)</name>
        <dbReference type="ChEBI" id="CHEBI:29105"/>
        <label>1</label>
    </ligand>
</feature>
<dbReference type="PIRSF" id="PIRSF005457">
    <property type="entry name" value="Glx"/>
    <property type="match status" value="1"/>
</dbReference>
<dbReference type="CDD" id="cd07723">
    <property type="entry name" value="hydroxyacylglutathione_hydrolase_MBL-fold"/>
    <property type="match status" value="1"/>
</dbReference>
<evidence type="ECO:0000256" key="5">
    <source>
        <dbReference type="ARBA" id="ARBA00022801"/>
    </source>
</evidence>
<feature type="binding site" evidence="7">
    <location>
        <position position="134"/>
    </location>
    <ligand>
        <name>Zn(2+)</name>
        <dbReference type="ChEBI" id="CHEBI:29105"/>
        <label>1</label>
    </ligand>
</feature>
<dbReference type="Gene3D" id="3.60.15.10">
    <property type="entry name" value="Ribonuclease Z/Hydroxyacylglutathione hydrolase-like"/>
    <property type="match status" value="1"/>
</dbReference>
<dbReference type="InterPro" id="IPR050110">
    <property type="entry name" value="Glyoxalase_II_hydrolase"/>
</dbReference>
<dbReference type="InterPro" id="IPR036866">
    <property type="entry name" value="RibonucZ/Hydroxyglut_hydro"/>
</dbReference>
<comment type="pathway">
    <text evidence="2 7">Secondary metabolite metabolism; methylglyoxal degradation; (R)-lactate from methylglyoxal: step 2/2.</text>
</comment>
<keyword evidence="5 7" id="KW-0378">Hydrolase</keyword>
<dbReference type="Pfam" id="PF16123">
    <property type="entry name" value="HAGH_C"/>
    <property type="match status" value="1"/>
</dbReference>
<name>A0ABQ5U1K7_9PROT</name>
<dbReference type="GO" id="GO:0016787">
    <property type="term" value="F:hydrolase activity"/>
    <property type="evidence" value="ECO:0007669"/>
    <property type="project" value="UniProtKB-KW"/>
</dbReference>
<dbReference type="EMBL" id="BSNF01000001">
    <property type="protein sequence ID" value="GLQ05301.1"/>
    <property type="molecule type" value="Genomic_DNA"/>
</dbReference>
<sequence length="256" mass="28478">MSKLEIHQIPVLNDNYLYLIKDPDSDAVAIVDPAVAEPVQEKLDELGWRLTHILNTHHHFDHTGANLELKEKTGCIIVGSKADADRIPGIDIQLEDGDIFEFGTQKARIFEVSGHTLGHIAYWFEGSDALFCGDTLFALGCGRLFEGTPAQMWHSLSKFLTLPDRTKVYCAHEYTEANARFALSVEPQNAALQQRFEDILALRAKGQPTVPSTLGEEKNTNPFLRPDSPDLQETLGMGGADLIDIFAETRARKDSF</sequence>
<dbReference type="Proteomes" id="UP001161409">
    <property type="component" value="Unassembled WGS sequence"/>
</dbReference>
<feature type="binding site" evidence="7">
    <location>
        <position position="62"/>
    </location>
    <ligand>
        <name>Zn(2+)</name>
        <dbReference type="ChEBI" id="CHEBI:29105"/>
        <label>2</label>
    </ligand>
</feature>
<feature type="binding site" evidence="7">
    <location>
        <position position="172"/>
    </location>
    <ligand>
        <name>Zn(2+)</name>
        <dbReference type="ChEBI" id="CHEBI:29105"/>
        <label>2</label>
    </ligand>
</feature>
<evidence type="ECO:0000256" key="2">
    <source>
        <dbReference type="ARBA" id="ARBA00004963"/>
    </source>
</evidence>
<dbReference type="RefSeq" id="WP_169559311.1">
    <property type="nucleotide sequence ID" value="NZ_BSNF01000001.1"/>
</dbReference>
<comment type="caution">
    <text evidence="9">The sequence shown here is derived from an EMBL/GenBank/DDBJ whole genome shotgun (WGS) entry which is preliminary data.</text>
</comment>
<dbReference type="NCBIfam" id="TIGR03413">
    <property type="entry name" value="GSH_gloB"/>
    <property type="match status" value="1"/>
</dbReference>
<dbReference type="InterPro" id="IPR017782">
    <property type="entry name" value="Hydroxyacylglutathione_Hdrlase"/>
</dbReference>
<keyword evidence="6 7" id="KW-0862">Zinc</keyword>
<evidence type="ECO:0000313" key="10">
    <source>
        <dbReference type="Proteomes" id="UP001161409"/>
    </source>
</evidence>
<dbReference type="EC" id="3.1.2.6" evidence="7"/>
<dbReference type="SUPFAM" id="SSF56281">
    <property type="entry name" value="Metallo-hydrolase/oxidoreductase"/>
    <property type="match status" value="1"/>
</dbReference>
<feature type="binding site" evidence="7">
    <location>
        <position position="61"/>
    </location>
    <ligand>
        <name>Zn(2+)</name>
        <dbReference type="ChEBI" id="CHEBI:29105"/>
        <label>2</label>
    </ligand>
</feature>
<evidence type="ECO:0000256" key="4">
    <source>
        <dbReference type="ARBA" id="ARBA00022723"/>
    </source>
</evidence>
<feature type="binding site" evidence="7">
    <location>
        <position position="134"/>
    </location>
    <ligand>
        <name>Zn(2+)</name>
        <dbReference type="ChEBI" id="CHEBI:29105"/>
        <label>2</label>
    </ligand>
</feature>
<proteinExistence type="inferred from homology"/>
<dbReference type="InterPro" id="IPR032282">
    <property type="entry name" value="HAGH_C"/>
</dbReference>